<dbReference type="Pfam" id="PF00023">
    <property type="entry name" value="Ank"/>
    <property type="match status" value="1"/>
</dbReference>
<gene>
    <name evidence="8" type="primary">ANKRD26</name>
</gene>
<feature type="repeat" description="ANK" evidence="2">
    <location>
        <begin position="123"/>
        <end position="155"/>
    </location>
</feature>
<dbReference type="GeneID" id="103566400"/>
<feature type="repeat" description="ANK" evidence="2">
    <location>
        <begin position="156"/>
        <end position="188"/>
    </location>
</feature>
<evidence type="ECO:0000256" key="1">
    <source>
        <dbReference type="ARBA" id="ARBA00023054"/>
    </source>
</evidence>
<dbReference type="InterPro" id="IPR050657">
    <property type="entry name" value="Ankyrin_repeat_domain"/>
</dbReference>
<organism evidence="7 8">
    <name type="scientific">Equus przewalskii</name>
    <name type="common">Przewalski's horse</name>
    <name type="synonym">Equus caballus przewalskii</name>
    <dbReference type="NCBI Taxonomy" id="9798"/>
    <lineage>
        <taxon>Eukaryota</taxon>
        <taxon>Metazoa</taxon>
        <taxon>Chordata</taxon>
        <taxon>Craniata</taxon>
        <taxon>Vertebrata</taxon>
        <taxon>Euteleostomi</taxon>
        <taxon>Mammalia</taxon>
        <taxon>Eutheria</taxon>
        <taxon>Laurasiatheria</taxon>
        <taxon>Perissodactyla</taxon>
        <taxon>Equidae</taxon>
        <taxon>Equus</taxon>
    </lineage>
</organism>
<protein>
    <submittedName>
        <fullName evidence="8">Ankyrin repeat domain-containing protein 26 isoform X13</fullName>
    </submittedName>
</protein>
<dbReference type="PROSITE" id="PS50088">
    <property type="entry name" value="ANK_REPEAT"/>
    <property type="match status" value="5"/>
</dbReference>
<feature type="repeat" description="ANK" evidence="2">
    <location>
        <begin position="189"/>
        <end position="221"/>
    </location>
</feature>
<feature type="region of interest" description="Disordered" evidence="4">
    <location>
        <begin position="2059"/>
        <end position="2078"/>
    </location>
</feature>
<dbReference type="Pfam" id="PF12796">
    <property type="entry name" value="Ank_2"/>
    <property type="match status" value="2"/>
</dbReference>
<proteinExistence type="predicted"/>
<evidence type="ECO:0000256" key="4">
    <source>
        <dbReference type="SAM" id="MobiDB-lite"/>
    </source>
</evidence>
<dbReference type="Pfam" id="PF12001">
    <property type="entry name" value="DUF3496"/>
    <property type="match status" value="1"/>
</dbReference>
<dbReference type="PANTHER" id="PTHR24147">
    <property type="entry name" value="ANKYRIN REPEAT DOMAIN 36-RELATED"/>
    <property type="match status" value="1"/>
</dbReference>
<keyword evidence="7" id="KW-1185">Reference proteome</keyword>
<dbReference type="Proteomes" id="UP001652662">
    <property type="component" value="Chromosome 30"/>
</dbReference>
<dbReference type="SMART" id="SM00248">
    <property type="entry name" value="ANK"/>
    <property type="match status" value="5"/>
</dbReference>
<evidence type="ECO:0000313" key="8">
    <source>
        <dbReference type="RefSeq" id="XP_070457028.1"/>
    </source>
</evidence>
<feature type="coiled-coil region" evidence="3">
    <location>
        <begin position="1131"/>
        <end position="1263"/>
    </location>
</feature>
<evidence type="ECO:0000259" key="6">
    <source>
        <dbReference type="Pfam" id="PF14915"/>
    </source>
</evidence>
<feature type="region of interest" description="Disordered" evidence="4">
    <location>
        <begin position="14"/>
        <end position="51"/>
    </location>
</feature>
<feature type="domain" description="CCDC144C-like coiled-coil" evidence="6">
    <location>
        <begin position="1185"/>
        <end position="1661"/>
    </location>
</feature>
<dbReference type="InterPro" id="IPR002110">
    <property type="entry name" value="Ankyrin_rpt"/>
</dbReference>
<dbReference type="InterPro" id="IPR021885">
    <property type="entry name" value="DUF3496"/>
</dbReference>
<feature type="region of interest" description="Disordered" evidence="4">
    <location>
        <begin position="991"/>
        <end position="1018"/>
    </location>
</feature>
<evidence type="ECO:0000256" key="2">
    <source>
        <dbReference type="PROSITE-ProRule" id="PRU00023"/>
    </source>
</evidence>
<feature type="compositionally biased region" description="Basic and acidic residues" evidence="4">
    <location>
        <begin position="1003"/>
        <end position="1017"/>
    </location>
</feature>
<feature type="compositionally biased region" description="Polar residues" evidence="4">
    <location>
        <begin position="286"/>
        <end position="295"/>
    </location>
</feature>
<dbReference type="InterPro" id="IPR039497">
    <property type="entry name" value="CC144C-like_CC_dom"/>
</dbReference>
<evidence type="ECO:0000259" key="5">
    <source>
        <dbReference type="Pfam" id="PF12001"/>
    </source>
</evidence>
<keyword evidence="1 3" id="KW-0175">Coiled coil</keyword>
<feature type="repeat" description="ANK" evidence="2">
    <location>
        <begin position="222"/>
        <end position="254"/>
    </location>
</feature>
<dbReference type="Gene3D" id="1.25.40.20">
    <property type="entry name" value="Ankyrin repeat-containing domain"/>
    <property type="match status" value="2"/>
</dbReference>
<dbReference type="RefSeq" id="XP_070457028.1">
    <property type="nucleotide sequence ID" value="XM_070600927.1"/>
</dbReference>
<feature type="region of interest" description="Disordered" evidence="4">
    <location>
        <begin position="1032"/>
        <end position="1066"/>
    </location>
</feature>
<evidence type="ECO:0000313" key="7">
    <source>
        <dbReference type="Proteomes" id="UP001652662"/>
    </source>
</evidence>
<feature type="coiled-coil region" evidence="3">
    <location>
        <begin position="1648"/>
        <end position="1765"/>
    </location>
</feature>
<name>A0ABM4MWF9_EQUPR</name>
<feature type="domain" description="DUF3496" evidence="5">
    <location>
        <begin position="1915"/>
        <end position="2022"/>
    </location>
</feature>
<dbReference type="Pfam" id="PF14915">
    <property type="entry name" value="CCDC144C"/>
    <property type="match status" value="1"/>
</dbReference>
<feature type="region of interest" description="Disordered" evidence="4">
    <location>
        <begin position="385"/>
        <end position="404"/>
    </location>
</feature>
<feature type="coiled-coil region" evidence="3">
    <location>
        <begin position="1889"/>
        <end position="1978"/>
    </location>
</feature>
<accession>A0ABM4MWF9</accession>
<reference evidence="8" key="1">
    <citation type="submission" date="2025-08" db="UniProtKB">
        <authorList>
            <consortium name="RefSeq"/>
        </authorList>
    </citation>
    <scope>IDENTIFICATION</scope>
    <source>
        <tissue evidence="8">Blood</tissue>
    </source>
</reference>
<sequence length="2103" mass="241211">MALKPVGSAMKKIFGFRSKKGESPRASSGRRRDSAGFGRESSDGVNSRPGYHIRDEDLGKIHKAASVGNVAKVQQILLLGKSGLNDRDKLNRTALHLACANGHPEVVTLLVERKCQLNLCDSENRTALMKAIQCQQEECATILLEHGADPDVTDVGGNTALHYAARGENLSIAAKLLSHNANIEARNKDDLTPLLLAVSENKQQMVEFLVKQEANIHAVDKMKRTALMLAVNYESTNIVRLLLQQGIDVFSQDIYGWTAEEYALVSGFAINRQLISEHKEEKRPKTCSQNSNPVDESSEEYSLSRLSDKAGIDDSWPTSDDEDLDFDTKNVPKPSLTKLMTAFQQSKKNIEAKRGTVRPENTMLFEDDNSDSENEDVVETLPKPSIKVQGFSPPAFPSPEPLLKPTVRSFADLDLTKEETTKSATGKKENGIDIIQSTPQEQTNNDNLISVEGAHKDNRSDLMSALGLGEEDGVESPWDSESISESLPQKYVDHLSGAADQKGKNMLNEQVEDSPEKCPHLKPTIDVQDSVSKKAGGRKDVRTSRSALSAEVDLEITSEEEQERLDGSENNHLQDKAILQTYTLTEKTSENQSKQINLPLLRLPKMPQEPVMNKECDREDIPVYSALPCVQKYKEMWITQGKLEWKNNLKLVTNELKQKFGEICEKYKITAYPEEEPLHDNSKEGANLKEISSNLTNYTLDCEEKDALGVSVSVLFQAFPGQKEPSLKNVFPSRSDSGSPEYACQSSSKLYLNENKLDCENDKSDAEHVFNKNEESFYNDPENKKVRNPVVTFEVKEDQEFDVQMTKNVTQNTTNWNLDIGHTPQSSDPQSLLDLWLARSTGMKHMIQIKRHNVSSLTNTDKKIKPTKELFQKPLYADHCSANNYNSMEPKLENVSSPPYRDRTSRVCLNEELQQDMQRFKNEIGMLQVEFLALEKEKVQLHKEVEEEKKKHKSSEMEISENIDAAAAAAENGLIQQTSGRADKQHFPVMENEDSVSSAPGLHMKEVKKTKDEKWTPKESVITPMFEKADSLPGGLLQVNDDSSLSETDQDDGRPAKKTSNEKNKVKKQINSLDDLADLTQSSETASEDCELPYSNYMNSMLLIEQLGVDCKDSVSLLKIQNAVLSYERLIELKKNHCELLTGKIKKMENKVSGLQKELSETKEMKSQLEHQKVEWEREVCSLRFTLKQEEEKRRTADKLYEKIREQLRRKEEQYSQEVEMKQQLELTLRTLDMELRTVRNNLNQVVEERNDTQRQLSREQNARILQDGILTNHLCKQKEIEMAHKKLNTEVSDSHDKEKDLSHKNHMLQDEIAILRLEIDTIKNQNKEKEKKYFEDIERVKEKNDDLQKTIKLNEETLAKTIFQYNGQLNVLTAENTVLNSKLENERQNKERLETEVESYRSRLATAVHDHDQSQTSKRDLEIAFQRARDEWFRLQDKMNFDISNLKDSNEILSQQLSKAESKVNNLEIELHQTRDVLREKTLVLEGVQRDLSQTQCQKKEIEQMYQSEQGRVNKYIGKQESLEERLAQLQSENMLLRQQLDDAHNKADSKEKTVINIQDRFQDIVTKLQAKSEKQGLMLEERNKELMDECNHLKERMYQYENEKAEREVVVRQLQQELADTLKKQSMSEASLEVTSRYRISLEDETQDLKKKLGQIRSQLQEAQDRHIEAVRCAEKTQDHVQKLEIENAKLKVTVKKQMGKIEQLQKNLLGTSTSEDEKEQLKKFMELKQSLEYSLDQEMKKNSELEKEITGVKKLLKVTRRKLNDYENGELSFQGDLKTNQIEMDIQMNMLKHKIDDLTAKLETASSKCVHLDAENQVLQQKLLSMKALQKKCEKLDKNKKKLEQEVVNLRSHIEMNMVEHGQVEQYRREIEERARQDIVEKLKEVNLFLQTQAAAQENLEQLRENNNASIRSQMELRIRDLESELSKMKISQEDFNKTELEKYKQLYLEELKVRKSLENKLNKTNERLAETSTELLLKKEQNRSLLSALTARPVLEPPCAGNHNSSLVLNRNLTPREDLVIPTSRPRPSNNSMETYLTKMQEELEKNITRELEEAAAEFESGPCRASPLGSTDESNLNQDLVLKTSQEYVQILKKNYMI</sequence>
<evidence type="ECO:0000256" key="3">
    <source>
        <dbReference type="SAM" id="Coils"/>
    </source>
</evidence>
<feature type="region of interest" description="Disordered" evidence="4">
    <location>
        <begin position="279"/>
        <end position="331"/>
    </location>
</feature>
<feature type="coiled-coil region" evidence="3">
    <location>
        <begin position="910"/>
        <end position="958"/>
    </location>
</feature>
<feature type="compositionally biased region" description="Basic and acidic residues" evidence="4">
    <location>
        <begin position="1051"/>
        <end position="1064"/>
    </location>
</feature>
<dbReference type="PANTHER" id="PTHR24147:SF60">
    <property type="entry name" value="ANKYRIN REPEAT DOMAIN-CONTAINING PROTEIN 26-RELATED"/>
    <property type="match status" value="1"/>
</dbReference>
<feature type="coiled-coil region" evidence="3">
    <location>
        <begin position="1791"/>
        <end position="1856"/>
    </location>
</feature>
<dbReference type="SUPFAM" id="SSF48403">
    <property type="entry name" value="Ankyrin repeat"/>
    <property type="match status" value="1"/>
</dbReference>
<keyword evidence="2" id="KW-0040">ANK repeat</keyword>
<feature type="coiled-coil region" evidence="3">
    <location>
        <begin position="1306"/>
        <end position="1411"/>
    </location>
</feature>
<feature type="repeat" description="ANK" evidence="2">
    <location>
        <begin position="90"/>
        <end position="122"/>
    </location>
</feature>
<dbReference type="InterPro" id="IPR036770">
    <property type="entry name" value="Ankyrin_rpt-contain_sf"/>
</dbReference>
<dbReference type="PROSITE" id="PS50297">
    <property type="entry name" value="ANK_REP_REGION"/>
    <property type="match status" value="5"/>
</dbReference>
<feature type="coiled-coil region" evidence="3">
    <location>
        <begin position="1444"/>
        <end position="1619"/>
    </location>
</feature>